<dbReference type="PANTHER" id="PTHR33162">
    <property type="entry name" value="SEC-INDEPENDENT PROTEIN TRANSLOCASE PROTEIN TATA, CHLOROPLASTIC"/>
    <property type="match status" value="1"/>
</dbReference>
<feature type="compositionally biased region" description="Low complexity" evidence="10">
    <location>
        <begin position="97"/>
        <end position="110"/>
    </location>
</feature>
<evidence type="ECO:0000256" key="7">
    <source>
        <dbReference type="ARBA" id="ARBA00023010"/>
    </source>
</evidence>
<evidence type="ECO:0000256" key="11">
    <source>
        <dbReference type="SAM" id="Phobius"/>
    </source>
</evidence>
<keyword evidence="3 9" id="KW-1003">Cell membrane</keyword>
<evidence type="ECO:0000256" key="4">
    <source>
        <dbReference type="ARBA" id="ARBA00022692"/>
    </source>
</evidence>
<comment type="subunit">
    <text evidence="9">The Tat system comprises two distinct complexes: a TatABC complex, containing multiple copies of TatA, TatB and TatC subunits, and a separate TatA complex, containing only TatA subunits. Substrates initially bind to the TatABC complex, which probably triggers association of the separate TatA complex to form the active translocon.</text>
</comment>
<evidence type="ECO:0000256" key="8">
    <source>
        <dbReference type="ARBA" id="ARBA00023136"/>
    </source>
</evidence>
<sequence length="198" mass="20888">MFDIGFWELVLIAVIGLVVLGPERLPVAVRTVARWVRTFRAMAASVQNELNQELKLQEMQENLKKAEQMNLKDLAPEVDASLRELKEAAASVQRPYANSQSAASSESATASDATASAAADVTTATSDSPAPTASAALQPNAAELAEQEEDEGDHPLLVAGLHEPLTPAEPVAVPVEPAVAKSTSAQPALQSDNKRDPA</sequence>
<dbReference type="InterPro" id="IPR003369">
    <property type="entry name" value="TatA/B/E"/>
</dbReference>
<proteinExistence type="inferred from homology"/>
<keyword evidence="7 9" id="KW-0811">Translocation</keyword>
<evidence type="ECO:0000256" key="2">
    <source>
        <dbReference type="ARBA" id="ARBA00022448"/>
    </source>
</evidence>
<dbReference type="NCBIfam" id="TIGR01410">
    <property type="entry name" value="tatB"/>
    <property type="match status" value="1"/>
</dbReference>
<feature type="transmembrane region" description="Helical" evidence="11">
    <location>
        <begin position="6"/>
        <end position="25"/>
    </location>
</feature>
<gene>
    <name evidence="9 12" type="primary">tatB</name>
    <name evidence="12" type="ORF">J2R62_15795</name>
</gene>
<dbReference type="RefSeq" id="WP_207542669.1">
    <property type="nucleotide sequence ID" value="NZ_JAFNAA010000023.1"/>
</dbReference>
<comment type="function">
    <text evidence="9">Part of the twin-arginine translocation (Tat) system that transports large folded proteins containing a characteristic twin-arginine motif in their signal peptide across membranes. Together with TatC, TatB is part of a receptor directly interacting with Tat signal peptides. TatB may form an oligomeric binding site that transiently accommodates folded Tat precursor proteins before their translocation.</text>
</comment>
<feature type="region of interest" description="Disordered" evidence="10">
    <location>
        <begin position="119"/>
        <end position="198"/>
    </location>
</feature>
<evidence type="ECO:0000256" key="3">
    <source>
        <dbReference type="ARBA" id="ARBA00022475"/>
    </source>
</evidence>
<protein>
    <recommendedName>
        <fullName evidence="9">Sec-independent protein translocase protein TatB</fullName>
    </recommendedName>
</protein>
<keyword evidence="5 9" id="KW-0653">Protein transport</keyword>
<dbReference type="EMBL" id="JAFNAA010000023">
    <property type="protein sequence ID" value="MBO1109646.1"/>
    <property type="molecule type" value="Genomic_DNA"/>
</dbReference>
<evidence type="ECO:0000313" key="12">
    <source>
        <dbReference type="EMBL" id="MBO1109646.1"/>
    </source>
</evidence>
<evidence type="ECO:0000256" key="6">
    <source>
        <dbReference type="ARBA" id="ARBA00022989"/>
    </source>
</evidence>
<dbReference type="GO" id="GO:0043953">
    <property type="term" value="P:protein transport by the Tat complex"/>
    <property type="evidence" value="ECO:0007669"/>
    <property type="project" value="UniProtKB-UniRule"/>
</dbReference>
<feature type="region of interest" description="Disordered" evidence="10">
    <location>
        <begin position="91"/>
        <end position="110"/>
    </location>
</feature>
<evidence type="ECO:0000256" key="5">
    <source>
        <dbReference type="ARBA" id="ARBA00022927"/>
    </source>
</evidence>
<feature type="compositionally biased region" description="Polar residues" evidence="10">
    <location>
        <begin position="181"/>
        <end position="191"/>
    </location>
</feature>
<feature type="compositionally biased region" description="Low complexity" evidence="10">
    <location>
        <begin position="119"/>
        <end position="136"/>
    </location>
</feature>
<dbReference type="Gene3D" id="1.20.5.3310">
    <property type="match status" value="1"/>
</dbReference>
<dbReference type="Proteomes" id="UP000664658">
    <property type="component" value="Unassembled WGS sequence"/>
</dbReference>
<evidence type="ECO:0000256" key="10">
    <source>
        <dbReference type="SAM" id="MobiDB-lite"/>
    </source>
</evidence>
<evidence type="ECO:0000256" key="9">
    <source>
        <dbReference type="HAMAP-Rule" id="MF_00237"/>
    </source>
</evidence>
<dbReference type="AlphaFoldDB" id="A0A8I2B4E1"/>
<comment type="subcellular location">
    <subcellularLocation>
        <location evidence="9">Cell membrane</location>
        <topology evidence="9">Single-pass membrane protein</topology>
    </subcellularLocation>
    <subcellularLocation>
        <location evidence="1">Membrane</location>
        <topology evidence="1">Single-pass membrane protein</topology>
    </subcellularLocation>
</comment>
<reference evidence="12" key="1">
    <citation type="submission" date="2021-03" db="EMBL/GenBank/DDBJ databases">
        <title>Plesiomonas shigelloides zfcc0051, isolated from zebrafish feces.</title>
        <authorList>
            <person name="Vanderhoek Z."/>
            <person name="Gaulke C."/>
        </authorList>
    </citation>
    <scope>NUCLEOTIDE SEQUENCE</scope>
    <source>
        <strain evidence="12">Zfcc0051</strain>
    </source>
</reference>
<dbReference type="Pfam" id="PF02416">
    <property type="entry name" value="TatA_B_E"/>
    <property type="match status" value="1"/>
</dbReference>
<keyword evidence="4 9" id="KW-0812">Transmembrane</keyword>
<keyword evidence="6 9" id="KW-1133">Transmembrane helix</keyword>
<comment type="similarity">
    <text evidence="9">Belongs to the TatB family.</text>
</comment>
<comment type="caution">
    <text evidence="12">The sequence shown here is derived from an EMBL/GenBank/DDBJ whole genome shotgun (WGS) entry which is preliminary data.</text>
</comment>
<organism evidence="12 13">
    <name type="scientific">Plesiomonas shigelloides</name>
    <name type="common">Aeromonas shigelloides</name>
    <dbReference type="NCBI Taxonomy" id="703"/>
    <lineage>
        <taxon>Bacteria</taxon>
        <taxon>Pseudomonadati</taxon>
        <taxon>Pseudomonadota</taxon>
        <taxon>Gammaproteobacteria</taxon>
        <taxon>Enterobacterales</taxon>
        <taxon>Enterobacteriaceae</taxon>
        <taxon>Plesiomonas</taxon>
    </lineage>
</organism>
<dbReference type="HAMAP" id="MF_00237">
    <property type="entry name" value="TatB"/>
    <property type="match status" value="1"/>
</dbReference>
<dbReference type="PRINTS" id="PR01506">
    <property type="entry name" value="TATBPROTEIN"/>
</dbReference>
<evidence type="ECO:0000313" key="13">
    <source>
        <dbReference type="Proteomes" id="UP000664658"/>
    </source>
</evidence>
<evidence type="ECO:0000256" key="1">
    <source>
        <dbReference type="ARBA" id="ARBA00004167"/>
    </source>
</evidence>
<dbReference type="InterPro" id="IPR018448">
    <property type="entry name" value="TatB"/>
</dbReference>
<accession>A0A8I2B4E1</accession>
<dbReference type="PANTHER" id="PTHR33162:SF1">
    <property type="entry name" value="SEC-INDEPENDENT PROTEIN TRANSLOCASE PROTEIN TATA, CHLOROPLASTIC"/>
    <property type="match status" value="1"/>
</dbReference>
<dbReference type="GO" id="GO:0033281">
    <property type="term" value="C:TAT protein transport complex"/>
    <property type="evidence" value="ECO:0007669"/>
    <property type="project" value="UniProtKB-UniRule"/>
</dbReference>
<keyword evidence="2 9" id="KW-0813">Transport</keyword>
<keyword evidence="8 9" id="KW-0472">Membrane</keyword>
<feature type="compositionally biased region" description="Low complexity" evidence="10">
    <location>
        <begin position="168"/>
        <end position="180"/>
    </location>
</feature>
<name>A0A8I2B4E1_PLESH</name>
<dbReference type="GO" id="GO:0008320">
    <property type="term" value="F:protein transmembrane transporter activity"/>
    <property type="evidence" value="ECO:0007669"/>
    <property type="project" value="UniProtKB-UniRule"/>
</dbReference>